<keyword evidence="2" id="KW-1185">Reference proteome</keyword>
<evidence type="ECO:0000313" key="1">
    <source>
        <dbReference type="EMBL" id="KDO48100.1"/>
    </source>
</evidence>
<dbReference type="Proteomes" id="UP000027120">
    <property type="component" value="Unassembled WGS sequence"/>
</dbReference>
<organism evidence="1 2">
    <name type="scientific">Citrus sinensis</name>
    <name type="common">Sweet orange</name>
    <name type="synonym">Citrus aurantium var. sinensis</name>
    <dbReference type="NCBI Taxonomy" id="2711"/>
    <lineage>
        <taxon>Eukaryota</taxon>
        <taxon>Viridiplantae</taxon>
        <taxon>Streptophyta</taxon>
        <taxon>Embryophyta</taxon>
        <taxon>Tracheophyta</taxon>
        <taxon>Spermatophyta</taxon>
        <taxon>Magnoliopsida</taxon>
        <taxon>eudicotyledons</taxon>
        <taxon>Gunneridae</taxon>
        <taxon>Pentapetalae</taxon>
        <taxon>rosids</taxon>
        <taxon>malvids</taxon>
        <taxon>Sapindales</taxon>
        <taxon>Rutaceae</taxon>
        <taxon>Aurantioideae</taxon>
        <taxon>Citrus</taxon>
    </lineage>
</organism>
<proteinExistence type="predicted"/>
<reference evidence="1 2" key="1">
    <citation type="submission" date="2014-04" db="EMBL/GenBank/DDBJ databases">
        <authorList>
            <consortium name="International Citrus Genome Consortium"/>
            <person name="Gmitter F."/>
            <person name="Chen C."/>
            <person name="Farmerie W."/>
            <person name="Harkins T."/>
            <person name="Desany B."/>
            <person name="Mohiuddin M."/>
            <person name="Kodira C."/>
            <person name="Borodovsky M."/>
            <person name="Lomsadze A."/>
            <person name="Burns P."/>
            <person name="Jenkins J."/>
            <person name="Prochnik S."/>
            <person name="Shu S."/>
            <person name="Chapman J."/>
            <person name="Pitluck S."/>
            <person name="Schmutz J."/>
            <person name="Rokhsar D."/>
        </authorList>
    </citation>
    <scope>NUCLEOTIDE SEQUENCE</scope>
</reference>
<gene>
    <name evidence="1" type="ORF">CISIN_1g0315771mg</name>
</gene>
<evidence type="ECO:0000313" key="2">
    <source>
        <dbReference type="Proteomes" id="UP000027120"/>
    </source>
</evidence>
<accession>A0A067E2M8</accession>
<protein>
    <submittedName>
        <fullName evidence="1">Uncharacterized protein</fullName>
    </submittedName>
</protein>
<name>A0A067E2M8_CITSI</name>
<sequence>FNNGVPGSGRAEF</sequence>
<feature type="non-terminal residue" evidence="1">
    <location>
        <position position="1"/>
    </location>
</feature>
<dbReference type="EMBL" id="KK785154">
    <property type="protein sequence ID" value="KDO48100.1"/>
    <property type="molecule type" value="Genomic_DNA"/>
</dbReference>